<protein>
    <submittedName>
        <fullName evidence="1">AAA family ATPase</fullName>
    </submittedName>
</protein>
<dbReference type="NCBIfam" id="NF005994">
    <property type="entry name" value="PRK08118.1"/>
    <property type="match status" value="1"/>
</dbReference>
<accession>A0A2T2XGH4</accession>
<comment type="caution">
    <text evidence="1">The sequence shown here is derived from an EMBL/GenBank/DDBJ whole genome shotgun (WGS) entry which is preliminary data.</text>
</comment>
<proteinExistence type="predicted"/>
<dbReference type="AlphaFoldDB" id="A0A2T2XGH4"/>
<name>A0A2T2XGH4_9FIRM</name>
<dbReference type="SUPFAM" id="SSF52540">
    <property type="entry name" value="P-loop containing nucleoside triphosphate hydrolases"/>
    <property type="match status" value="1"/>
</dbReference>
<gene>
    <name evidence="1" type="ORF">C7B46_09230</name>
</gene>
<dbReference type="Gene3D" id="3.40.50.300">
    <property type="entry name" value="P-loop containing nucleotide triphosphate hydrolases"/>
    <property type="match status" value="1"/>
</dbReference>
<evidence type="ECO:0000313" key="1">
    <source>
        <dbReference type="EMBL" id="PSR33577.1"/>
    </source>
</evidence>
<dbReference type="PANTHER" id="PTHR37816:SF3">
    <property type="entry name" value="MODULATES DNA TOPOLOGY"/>
    <property type="match status" value="1"/>
</dbReference>
<evidence type="ECO:0000313" key="2">
    <source>
        <dbReference type="Proteomes" id="UP000242972"/>
    </source>
</evidence>
<sequence length="170" mass="19625">MKRIAIIGSPGAGKSTLAWQLGEILGLPVFHLDRLFWKPGWIPSPKSLWIAMQSTLVTQDSWIIDGNYGSTLHIRVAAADTIIFLDFPRYICLGQAVKRAWQYRGTIRPDMAQGCPEKIDREFLQYIWRFPFSERPQILFQLRLASERGASVIQLTRRQQITEYMKSLEK</sequence>
<dbReference type="PANTHER" id="PTHR37816">
    <property type="entry name" value="YALI0E33011P"/>
    <property type="match status" value="1"/>
</dbReference>
<reference evidence="1 2" key="1">
    <citation type="journal article" date="2014" name="BMC Genomics">
        <title>Comparison of environmental and isolate Sulfobacillus genomes reveals diverse carbon, sulfur, nitrogen, and hydrogen metabolisms.</title>
        <authorList>
            <person name="Justice N.B."/>
            <person name="Norman A."/>
            <person name="Brown C.T."/>
            <person name="Singh A."/>
            <person name="Thomas B.C."/>
            <person name="Banfield J.F."/>
        </authorList>
    </citation>
    <scope>NUCLEOTIDE SEQUENCE [LARGE SCALE GENOMIC DNA]</scope>
    <source>
        <strain evidence="1">AMDSBA4</strain>
    </source>
</reference>
<dbReference type="Proteomes" id="UP000242972">
    <property type="component" value="Unassembled WGS sequence"/>
</dbReference>
<dbReference type="EMBL" id="PXYW01000018">
    <property type="protein sequence ID" value="PSR33577.1"/>
    <property type="molecule type" value="Genomic_DNA"/>
</dbReference>
<organism evidence="1 2">
    <name type="scientific">Sulfobacillus benefaciens</name>
    <dbReference type="NCBI Taxonomy" id="453960"/>
    <lineage>
        <taxon>Bacteria</taxon>
        <taxon>Bacillati</taxon>
        <taxon>Bacillota</taxon>
        <taxon>Clostridia</taxon>
        <taxon>Eubacteriales</taxon>
        <taxon>Clostridiales Family XVII. Incertae Sedis</taxon>
        <taxon>Sulfobacillus</taxon>
    </lineage>
</organism>
<dbReference type="InterPro" id="IPR052922">
    <property type="entry name" value="Cytidylate_Kinase-2"/>
</dbReference>
<dbReference type="InterPro" id="IPR027417">
    <property type="entry name" value="P-loop_NTPase"/>
</dbReference>